<evidence type="ECO:0000313" key="2">
    <source>
        <dbReference type="Proteomes" id="UP000724874"/>
    </source>
</evidence>
<reference evidence="1" key="1">
    <citation type="submission" date="2020-11" db="EMBL/GenBank/DDBJ databases">
        <authorList>
            <consortium name="DOE Joint Genome Institute"/>
            <person name="Ahrendt S."/>
            <person name="Riley R."/>
            <person name="Andreopoulos W."/>
            <person name="LaButti K."/>
            <person name="Pangilinan J."/>
            <person name="Ruiz-duenas F.J."/>
            <person name="Barrasa J.M."/>
            <person name="Sanchez-Garcia M."/>
            <person name="Camarero S."/>
            <person name="Miyauchi S."/>
            <person name="Serrano A."/>
            <person name="Linde D."/>
            <person name="Babiker R."/>
            <person name="Drula E."/>
            <person name="Ayuso-Fernandez I."/>
            <person name="Pacheco R."/>
            <person name="Padilla G."/>
            <person name="Ferreira P."/>
            <person name="Barriuso J."/>
            <person name="Kellner H."/>
            <person name="Castanera R."/>
            <person name="Alfaro M."/>
            <person name="Ramirez L."/>
            <person name="Pisabarro A.G."/>
            <person name="Kuo A."/>
            <person name="Tritt A."/>
            <person name="Lipzen A."/>
            <person name="He G."/>
            <person name="Yan M."/>
            <person name="Ng V."/>
            <person name="Cullen D."/>
            <person name="Martin F."/>
            <person name="Rosso M.-N."/>
            <person name="Henrissat B."/>
            <person name="Hibbett D."/>
            <person name="Martinez A.T."/>
            <person name="Grigoriev I.V."/>
        </authorList>
    </citation>
    <scope>NUCLEOTIDE SEQUENCE</scope>
    <source>
        <strain evidence="1">AH 44721</strain>
    </source>
</reference>
<protein>
    <submittedName>
        <fullName evidence="1">Uncharacterized protein</fullName>
    </submittedName>
</protein>
<gene>
    <name evidence="1" type="ORF">CPB84DRAFT_1796495</name>
</gene>
<dbReference type="AlphaFoldDB" id="A0A9P5NAX8"/>
<dbReference type="EMBL" id="JADNYJ010000197">
    <property type="protein sequence ID" value="KAF8875402.1"/>
    <property type="molecule type" value="Genomic_DNA"/>
</dbReference>
<keyword evidence="2" id="KW-1185">Reference proteome</keyword>
<comment type="caution">
    <text evidence="1">The sequence shown here is derived from an EMBL/GenBank/DDBJ whole genome shotgun (WGS) entry which is preliminary data.</text>
</comment>
<proteinExistence type="predicted"/>
<organism evidence="1 2">
    <name type="scientific">Gymnopilus junonius</name>
    <name type="common">Spectacular rustgill mushroom</name>
    <name type="synonym">Gymnopilus spectabilis subsp. junonius</name>
    <dbReference type="NCBI Taxonomy" id="109634"/>
    <lineage>
        <taxon>Eukaryota</taxon>
        <taxon>Fungi</taxon>
        <taxon>Dikarya</taxon>
        <taxon>Basidiomycota</taxon>
        <taxon>Agaricomycotina</taxon>
        <taxon>Agaricomycetes</taxon>
        <taxon>Agaricomycetidae</taxon>
        <taxon>Agaricales</taxon>
        <taxon>Agaricineae</taxon>
        <taxon>Hymenogastraceae</taxon>
        <taxon>Gymnopilus</taxon>
    </lineage>
</organism>
<evidence type="ECO:0000313" key="1">
    <source>
        <dbReference type="EMBL" id="KAF8875402.1"/>
    </source>
</evidence>
<name>A0A9P5NAX8_GYMJU</name>
<dbReference type="OrthoDB" id="3045099at2759"/>
<dbReference type="Proteomes" id="UP000724874">
    <property type="component" value="Unassembled WGS sequence"/>
</dbReference>
<sequence>MIAELQHESENLAAKVEMTGGGQAASSVTQALLWDVFAKAMACPKKLTGNLLPEYPKEGEEWPLRTGSEDKALRFKWDKPFSDETNWPNLQHLNGSGFDC</sequence>
<accession>A0A9P5NAX8</accession>